<dbReference type="PATRIC" id="fig|66876.3.peg.1775"/>
<dbReference type="GO" id="GO:0005506">
    <property type="term" value="F:iron ion binding"/>
    <property type="evidence" value="ECO:0007669"/>
    <property type="project" value="InterPro"/>
</dbReference>
<name>A0A0N0H2E5_9ACTN</name>
<gene>
    <name evidence="3" type="ORF">ADL29_08095</name>
</gene>
<dbReference type="InterPro" id="IPR036396">
    <property type="entry name" value="Cyt_P450_sf"/>
</dbReference>
<comment type="similarity">
    <text evidence="1">Belongs to the cytochrome P450 family.</text>
</comment>
<dbReference type="PRINTS" id="PR00359">
    <property type="entry name" value="BP450"/>
</dbReference>
<organism evidence="3 4">
    <name type="scientific">Streptomyces chattanoogensis</name>
    <dbReference type="NCBI Taxonomy" id="66876"/>
    <lineage>
        <taxon>Bacteria</taxon>
        <taxon>Bacillati</taxon>
        <taxon>Actinomycetota</taxon>
        <taxon>Actinomycetes</taxon>
        <taxon>Kitasatosporales</taxon>
        <taxon>Streptomycetaceae</taxon>
        <taxon>Streptomyces</taxon>
    </lineage>
</organism>
<dbReference type="GO" id="GO:0004497">
    <property type="term" value="F:monooxygenase activity"/>
    <property type="evidence" value="ECO:0007669"/>
    <property type="project" value="InterPro"/>
</dbReference>
<evidence type="ECO:0000256" key="1">
    <source>
        <dbReference type="ARBA" id="ARBA00010617"/>
    </source>
</evidence>
<dbReference type="PANTHER" id="PTHR46696:SF1">
    <property type="entry name" value="CYTOCHROME P450 YJIB-RELATED"/>
    <property type="match status" value="1"/>
</dbReference>
<accession>A0A0N0H2E5</accession>
<dbReference type="AlphaFoldDB" id="A0A0N0H2E5"/>
<evidence type="ECO:0000313" key="3">
    <source>
        <dbReference type="EMBL" id="KPC65302.1"/>
    </source>
</evidence>
<dbReference type="RefSeq" id="WP_245689221.1">
    <property type="nucleotide sequence ID" value="NZ_LGKG01000046.1"/>
</dbReference>
<protein>
    <submittedName>
        <fullName evidence="3">Cytochrome P450</fullName>
    </submittedName>
</protein>
<keyword evidence="4" id="KW-1185">Reference proteome</keyword>
<dbReference type="GO" id="GO:0020037">
    <property type="term" value="F:heme binding"/>
    <property type="evidence" value="ECO:0007669"/>
    <property type="project" value="InterPro"/>
</dbReference>
<dbReference type="InterPro" id="IPR017972">
    <property type="entry name" value="Cyt_P450_CS"/>
</dbReference>
<dbReference type="Proteomes" id="UP000037982">
    <property type="component" value="Unassembled WGS sequence"/>
</dbReference>
<dbReference type="PROSITE" id="PS00086">
    <property type="entry name" value="CYTOCHROME_P450"/>
    <property type="match status" value="1"/>
</dbReference>
<dbReference type="PANTHER" id="PTHR46696">
    <property type="entry name" value="P450, PUTATIVE (EUROFUNG)-RELATED"/>
    <property type="match status" value="1"/>
</dbReference>
<feature type="region of interest" description="Disordered" evidence="2">
    <location>
        <begin position="1"/>
        <end position="29"/>
    </location>
</feature>
<dbReference type="EMBL" id="LGKG01000046">
    <property type="protein sequence ID" value="KPC65302.1"/>
    <property type="molecule type" value="Genomic_DNA"/>
</dbReference>
<dbReference type="InterPro" id="IPR002397">
    <property type="entry name" value="Cyt_P450_B"/>
</dbReference>
<comment type="caution">
    <text evidence="3">The sequence shown here is derived from an EMBL/GenBank/DDBJ whole genome shotgun (WGS) entry which is preliminary data.</text>
</comment>
<dbReference type="Gene3D" id="1.10.630.10">
    <property type="entry name" value="Cytochrome P450"/>
    <property type="match status" value="1"/>
</dbReference>
<evidence type="ECO:0000313" key="4">
    <source>
        <dbReference type="Proteomes" id="UP000037982"/>
    </source>
</evidence>
<dbReference type="SUPFAM" id="SSF48264">
    <property type="entry name" value="Cytochrome P450"/>
    <property type="match status" value="1"/>
</dbReference>
<reference evidence="4" key="1">
    <citation type="submission" date="2015-07" db="EMBL/GenBank/DDBJ databases">
        <authorList>
            <person name="Ju K.-S."/>
            <person name="Doroghazi J.R."/>
            <person name="Metcalf W.W."/>
        </authorList>
    </citation>
    <scope>NUCLEOTIDE SEQUENCE [LARGE SCALE GENOMIC DNA]</scope>
    <source>
        <strain evidence="4">NRRL ISP-5002</strain>
    </source>
</reference>
<feature type="compositionally biased region" description="Low complexity" evidence="2">
    <location>
        <begin position="1"/>
        <end position="15"/>
    </location>
</feature>
<sequence>MTTSSANQPSTSSASGPPPECPAHARAGNTDGLARLFGPEAVNDAPGFFERLRAEHGAVAPVLVDGDLPAWLVLGYRENLEVLRTPSRFCHDSRIWHCFKENKVAADSPLMPALAWQPICLFMDGEEHERLRTAITESMARFDRRGIRRCVTQSANQLIDDFIADGEADLVAQFAEQLPLRVVTQLLGMPEESGPGLVEATRDLLKGTETAFKSNEYLVETLEQLVAKKRASPGPDFTSWLMAHSAKLTDEEVLQHLRLVVIAANENTTNLTANTLRMVLTDPRFRASLTGGSMTLPDALEQMLWDEPPTTVAPARWATGDTELAGQSIKAGDMLLLGLASGNVDPVIRPDLSVPMHGNRSHLAFSGGPHECPGQEIGRAIVDTGIDVLLMRLPDLDLAVPESDLNWVSHWIARHLTALPVKFTAGAQKKHPASPSTWGNDMPSKHALQHSSANDPDVADETLRAAPSARTPRAHSSWWGLLKGWLLGK</sequence>
<dbReference type="GO" id="GO:0016705">
    <property type="term" value="F:oxidoreductase activity, acting on paired donors, with incorporation or reduction of molecular oxygen"/>
    <property type="evidence" value="ECO:0007669"/>
    <property type="project" value="InterPro"/>
</dbReference>
<dbReference type="CDD" id="cd20623">
    <property type="entry name" value="CYP_unk"/>
    <property type="match status" value="1"/>
</dbReference>
<feature type="region of interest" description="Disordered" evidence="2">
    <location>
        <begin position="427"/>
        <end position="458"/>
    </location>
</feature>
<proteinExistence type="inferred from homology"/>
<evidence type="ECO:0000256" key="2">
    <source>
        <dbReference type="SAM" id="MobiDB-lite"/>
    </source>
</evidence>